<dbReference type="EMBL" id="MUEO01000060">
    <property type="protein sequence ID" value="OOE41373.1"/>
    <property type="molecule type" value="Genomic_DNA"/>
</dbReference>
<evidence type="ECO:0000313" key="2">
    <source>
        <dbReference type="Proteomes" id="UP000188726"/>
    </source>
</evidence>
<reference evidence="1 2" key="1">
    <citation type="journal article" date="2017" name="Genome Announc.">
        <title>Draft Genome Sequences of Salinivibrio proteolyticus, Salinivibrio sharmensis, Salinivibrio siamensis, Salinivibrio costicola subsp. alcaliphilus, Salinivibrio costicola subsp. vallismortis, and 29 New Isolates Belonging to the Genus Salinivibrio.</title>
        <authorList>
            <person name="Lopez-Hermoso C."/>
            <person name="de la Haba R.R."/>
            <person name="Sanchez-Porro C."/>
            <person name="Bayliss S.C."/>
            <person name="Feil E.J."/>
            <person name="Ventosa A."/>
        </authorList>
    </citation>
    <scope>NUCLEOTIDE SEQUENCE [LARGE SCALE GENOMIC DNA]</scope>
    <source>
        <strain evidence="1 2">IC202</strain>
    </source>
</reference>
<sequence length="263" mass="29837">MSQGLELFIRMHLEKTPSMQRGRQTLTGDVILGVLGKLQREHPLGSDAIMWRWLDDAQARERIEQRLLDELKQGENVRKDLGKYIVLTAIDAFHGTPTLGQTRKLKTLWKSHSEQAKRSKRLIRGYKLSIAKAEKQELAATSEFRQKHYQGEVARLNELVEAERSRLDTYAEKQASKSTKCPKCAGTGQVKMNTCGACQGRGALRLTADGLKKMLRSNGVRMSEKLWRDELEPLFRLTLWQLDVAHDEAAHALSKYLVGEKAA</sequence>
<organism evidence="1 2">
    <name type="scientific">Salinivibrio kushneri</name>
    <dbReference type="NCBI Taxonomy" id="1908198"/>
    <lineage>
        <taxon>Bacteria</taxon>
        <taxon>Pseudomonadati</taxon>
        <taxon>Pseudomonadota</taxon>
        <taxon>Gammaproteobacteria</taxon>
        <taxon>Vibrionales</taxon>
        <taxon>Vibrionaceae</taxon>
        <taxon>Salinivibrio</taxon>
    </lineage>
</organism>
<protein>
    <recommendedName>
        <fullName evidence="3">Antitermination protein</fullName>
    </recommendedName>
</protein>
<dbReference type="RefSeq" id="WP_077459536.1">
    <property type="nucleotide sequence ID" value="NZ_MUEO01000060.1"/>
</dbReference>
<dbReference type="InterPro" id="IPR038500">
    <property type="entry name" value="Antitermination_sf"/>
</dbReference>
<dbReference type="NCBIfam" id="TIGR02642">
    <property type="entry name" value="phage_xxxx"/>
    <property type="match status" value="1"/>
</dbReference>
<dbReference type="AlphaFoldDB" id="A0AB36JZW6"/>
<comment type="caution">
    <text evidence="1">The sequence shown here is derived from an EMBL/GenBank/DDBJ whole genome shotgun (WGS) entry which is preliminary data.</text>
</comment>
<evidence type="ECO:0000313" key="1">
    <source>
        <dbReference type="EMBL" id="OOE41373.1"/>
    </source>
</evidence>
<evidence type="ECO:0008006" key="3">
    <source>
        <dbReference type="Google" id="ProtNLM"/>
    </source>
</evidence>
<gene>
    <name evidence="1" type="ORF">BZG09_15635</name>
</gene>
<name>A0AB36JZW6_9GAMM</name>
<dbReference type="InterPro" id="IPR036410">
    <property type="entry name" value="HSP_DnaJ_Cys-rich_dom_sf"/>
</dbReference>
<dbReference type="InterPro" id="IPR013464">
    <property type="entry name" value="CHP02642"/>
</dbReference>
<proteinExistence type="predicted"/>
<dbReference type="Proteomes" id="UP000188726">
    <property type="component" value="Unassembled WGS sequence"/>
</dbReference>
<dbReference type="SUPFAM" id="SSF57938">
    <property type="entry name" value="DnaJ/Hsp40 cysteine-rich domain"/>
    <property type="match status" value="1"/>
</dbReference>
<dbReference type="Gene3D" id="1.10.274.110">
    <property type="match status" value="1"/>
</dbReference>
<accession>A0AB36JZW6</accession>